<protein>
    <submittedName>
        <fullName evidence="2">Uncharacterized protein</fullName>
    </submittedName>
</protein>
<dbReference type="AlphaFoldDB" id="A0AAN7KH20"/>
<keyword evidence="1" id="KW-0472">Membrane</keyword>
<keyword evidence="3" id="KW-1185">Reference proteome</keyword>
<gene>
    <name evidence="2" type="ORF">SAY87_012915</name>
</gene>
<dbReference type="InterPro" id="IPR040274">
    <property type="entry name" value="CLE27/CLE43"/>
</dbReference>
<sequence length="102" mass="11126">MSSAGCGSGSCRISSYAASYTALIQLLILIVPLLYLGPFCRAAAMRLPPPTAVPGLPPVARREELLHKYSGNKNVFFDLDNQKGWLKESNRRVPSCPDPLHN</sequence>
<evidence type="ECO:0000313" key="3">
    <source>
        <dbReference type="Proteomes" id="UP001345219"/>
    </source>
</evidence>
<dbReference type="EMBL" id="JAXIOK010000008">
    <property type="protein sequence ID" value="KAK4763477.1"/>
    <property type="molecule type" value="Genomic_DNA"/>
</dbReference>
<dbReference type="Proteomes" id="UP001345219">
    <property type="component" value="Chromosome 11"/>
</dbReference>
<reference evidence="2 3" key="1">
    <citation type="journal article" date="2023" name="Hortic Res">
        <title>Pangenome of water caltrop reveals structural variations and asymmetric subgenome divergence after allopolyploidization.</title>
        <authorList>
            <person name="Zhang X."/>
            <person name="Chen Y."/>
            <person name="Wang L."/>
            <person name="Yuan Y."/>
            <person name="Fang M."/>
            <person name="Shi L."/>
            <person name="Lu R."/>
            <person name="Comes H.P."/>
            <person name="Ma Y."/>
            <person name="Chen Y."/>
            <person name="Huang G."/>
            <person name="Zhou Y."/>
            <person name="Zheng Z."/>
            <person name="Qiu Y."/>
        </authorList>
    </citation>
    <scope>NUCLEOTIDE SEQUENCE [LARGE SCALE GENOMIC DNA]</scope>
    <source>
        <tissue evidence="2">Roots</tissue>
    </source>
</reference>
<accession>A0AAN7KH20</accession>
<keyword evidence="1" id="KW-1133">Transmembrane helix</keyword>
<evidence type="ECO:0000313" key="2">
    <source>
        <dbReference type="EMBL" id="KAK4763477.1"/>
    </source>
</evidence>
<dbReference type="PANTHER" id="PTHR37184">
    <property type="entry name" value="CLAVATA3/ESR (CLE)-RELATED PROTEIN 27"/>
    <property type="match status" value="1"/>
</dbReference>
<name>A0AAN7KH20_9MYRT</name>
<proteinExistence type="predicted"/>
<evidence type="ECO:0000256" key="1">
    <source>
        <dbReference type="SAM" id="Phobius"/>
    </source>
</evidence>
<feature type="transmembrane region" description="Helical" evidence="1">
    <location>
        <begin position="17"/>
        <end position="36"/>
    </location>
</feature>
<comment type="caution">
    <text evidence="2">The sequence shown here is derived from an EMBL/GenBank/DDBJ whole genome shotgun (WGS) entry which is preliminary data.</text>
</comment>
<organism evidence="2 3">
    <name type="scientific">Trapa incisa</name>
    <dbReference type="NCBI Taxonomy" id="236973"/>
    <lineage>
        <taxon>Eukaryota</taxon>
        <taxon>Viridiplantae</taxon>
        <taxon>Streptophyta</taxon>
        <taxon>Embryophyta</taxon>
        <taxon>Tracheophyta</taxon>
        <taxon>Spermatophyta</taxon>
        <taxon>Magnoliopsida</taxon>
        <taxon>eudicotyledons</taxon>
        <taxon>Gunneridae</taxon>
        <taxon>Pentapetalae</taxon>
        <taxon>rosids</taxon>
        <taxon>malvids</taxon>
        <taxon>Myrtales</taxon>
        <taxon>Lythraceae</taxon>
        <taxon>Trapa</taxon>
    </lineage>
</organism>
<dbReference type="PANTHER" id="PTHR37184:SF2">
    <property type="entry name" value="CLAVATA3_ESR (CLE)-RELATED PROTEIN 43"/>
    <property type="match status" value="1"/>
</dbReference>
<keyword evidence="1" id="KW-0812">Transmembrane</keyword>